<name>A0A345ZCB1_9BACT</name>
<sequence length="362" mass="41708">MIIDDLKQRLKDLEPNITIIQNYWQTAELEKLFQQLESQSNEESFWQNPNRTEISQKLQQVRLKREAFLSITTTYHEMKDLLILFEDDEQELAKIEPDIIALAKQAKNFKVSLLLHNENDASNCFFTINSGAGGTESQDWADILCRMYIRFCERNNFTVQIIERQDGEEAGIKAVTLYIKGNNAFGLLKSEHGVHRLVRISPFDASKRRHTSFAAVTIIPELPPAEKIEIDPKDLRIDTFRAGGAGGQHVNKTDSAVRITHLPTNFVVQCQNERSQHQNKEVAMKMLMSKLKQKQDAEELEKTRTDKQKNEWGSQIRSYVLHPYKMVKDHRTDCESPQPDLVLDGDLMDFIETYLVQQGANS</sequence>
<dbReference type="PANTHER" id="PTHR43116">
    <property type="entry name" value="PEPTIDE CHAIN RELEASE FACTOR 2"/>
    <property type="match status" value="1"/>
</dbReference>
<dbReference type="Pfam" id="PF00472">
    <property type="entry name" value="RF-1"/>
    <property type="match status" value="1"/>
</dbReference>
<dbReference type="Gene3D" id="1.20.58.410">
    <property type="entry name" value="Release factor"/>
    <property type="match status" value="1"/>
</dbReference>
<comment type="PTM">
    <text evidence="4">Methylated by PrmC. Methylation increases the termination efficiency of RF2.</text>
</comment>
<evidence type="ECO:0000313" key="8">
    <source>
        <dbReference type="Proteomes" id="UP000254834"/>
    </source>
</evidence>
<evidence type="ECO:0000256" key="2">
    <source>
        <dbReference type="ARBA" id="ARBA00022481"/>
    </source>
</evidence>
<dbReference type="InterPro" id="IPR045853">
    <property type="entry name" value="Pep_chain_release_fac_I_sf"/>
</dbReference>
<keyword evidence="4" id="KW-0963">Cytoplasm</keyword>
<dbReference type="HAMAP" id="MF_00094">
    <property type="entry name" value="Rel_fac_2"/>
    <property type="match status" value="1"/>
</dbReference>
<dbReference type="InterPro" id="IPR005139">
    <property type="entry name" value="PCRF"/>
</dbReference>
<dbReference type="OrthoDB" id="9806673at2"/>
<evidence type="ECO:0000256" key="3">
    <source>
        <dbReference type="ARBA" id="ARBA00022917"/>
    </source>
</evidence>
<evidence type="ECO:0000256" key="5">
    <source>
        <dbReference type="NCBIfam" id="TIGR00020"/>
    </source>
</evidence>
<evidence type="ECO:0000313" key="7">
    <source>
        <dbReference type="EMBL" id="AXK60928.1"/>
    </source>
</evidence>
<dbReference type="Gene3D" id="3.30.70.1660">
    <property type="match status" value="1"/>
</dbReference>
<keyword evidence="8" id="KW-1185">Reference proteome</keyword>
<feature type="domain" description="Prokaryotic-type class I peptide chain release factors" evidence="6">
    <location>
        <begin position="241"/>
        <end position="257"/>
    </location>
</feature>
<reference evidence="7 8" key="1">
    <citation type="submission" date="2017-12" db="EMBL/GenBank/DDBJ databases">
        <title>Chromulinavorax destructans is a abundant pathogen of dominant heterotrophic picoflagllates.</title>
        <authorList>
            <person name="Deeg C.M."/>
            <person name="Zimmer M."/>
            <person name="Suttle C.A."/>
        </authorList>
    </citation>
    <scope>NUCLEOTIDE SEQUENCE [LARGE SCALE GENOMIC DNA]</scope>
    <source>
        <strain evidence="7 8">SeV1</strain>
    </source>
</reference>
<comment type="function">
    <text evidence="4">Peptide chain release factor 2 directs the termination of translation in response to the peptide chain termination codons UGA and UAA.</text>
</comment>
<dbReference type="NCBIfam" id="TIGR00020">
    <property type="entry name" value="prfB"/>
    <property type="match status" value="1"/>
</dbReference>
<dbReference type="Gene3D" id="3.30.160.20">
    <property type="match status" value="1"/>
</dbReference>
<dbReference type="GO" id="GO:0016149">
    <property type="term" value="F:translation release factor activity, codon specific"/>
    <property type="evidence" value="ECO:0007669"/>
    <property type="project" value="UniProtKB-UniRule"/>
</dbReference>
<dbReference type="RefSeq" id="WP_115585943.1">
    <property type="nucleotide sequence ID" value="NZ_CP025544.1"/>
</dbReference>
<dbReference type="Proteomes" id="UP000254834">
    <property type="component" value="Chromosome"/>
</dbReference>
<evidence type="ECO:0000259" key="6">
    <source>
        <dbReference type="PROSITE" id="PS00745"/>
    </source>
</evidence>
<dbReference type="AlphaFoldDB" id="A0A345ZCB1"/>
<dbReference type="Pfam" id="PF03462">
    <property type="entry name" value="PCRF"/>
    <property type="match status" value="1"/>
</dbReference>
<evidence type="ECO:0000256" key="1">
    <source>
        <dbReference type="ARBA" id="ARBA00010835"/>
    </source>
</evidence>
<dbReference type="SUPFAM" id="SSF75620">
    <property type="entry name" value="Release factor"/>
    <property type="match status" value="1"/>
</dbReference>
<feature type="modified residue" description="N5-methylglutamine" evidence="4">
    <location>
        <position position="248"/>
    </location>
</feature>
<proteinExistence type="inferred from homology"/>
<dbReference type="PANTHER" id="PTHR43116:SF3">
    <property type="entry name" value="CLASS I PEPTIDE CHAIN RELEASE FACTOR"/>
    <property type="match status" value="1"/>
</dbReference>
<dbReference type="InterPro" id="IPR000352">
    <property type="entry name" value="Pep_chain_release_fac_I"/>
</dbReference>
<accession>A0A345ZCB1</accession>
<protein>
    <recommendedName>
        <fullName evidence="4 5">Peptide chain release factor 2</fullName>
        <shortName evidence="4">RF-2</shortName>
    </recommendedName>
</protein>
<gene>
    <name evidence="4" type="primary">prfB</name>
    <name evidence="7" type="ORF">C0J27_04270</name>
</gene>
<comment type="similarity">
    <text evidence="1 4">Belongs to the prokaryotic/mitochondrial release factor family.</text>
</comment>
<dbReference type="InterPro" id="IPR004374">
    <property type="entry name" value="PrfB"/>
</dbReference>
<dbReference type="EMBL" id="CP025544">
    <property type="protein sequence ID" value="AXK60928.1"/>
    <property type="molecule type" value="Genomic_DNA"/>
</dbReference>
<evidence type="ECO:0000256" key="4">
    <source>
        <dbReference type="HAMAP-Rule" id="MF_00094"/>
    </source>
</evidence>
<dbReference type="FunFam" id="3.30.160.20:FF:000004">
    <property type="entry name" value="Peptide chain release factor 1"/>
    <property type="match status" value="1"/>
</dbReference>
<keyword evidence="2 4" id="KW-0488">Methylation</keyword>
<dbReference type="PROSITE" id="PS00745">
    <property type="entry name" value="RF_PROK_I"/>
    <property type="match status" value="1"/>
</dbReference>
<comment type="subcellular location">
    <subcellularLocation>
        <location evidence="4">Cytoplasm</location>
    </subcellularLocation>
</comment>
<dbReference type="SMART" id="SM00937">
    <property type="entry name" value="PCRF"/>
    <property type="match status" value="1"/>
</dbReference>
<keyword evidence="3 4" id="KW-0648">Protein biosynthesis</keyword>
<organism evidence="7 8">
    <name type="scientific">Candidatus Chromulinivorax destructor</name>
    <dbReference type="NCBI Taxonomy" id="2066483"/>
    <lineage>
        <taxon>Bacteria</taxon>
        <taxon>Candidatus Babelota</taxon>
        <taxon>Candidatus Babeliae</taxon>
        <taxon>Candidatus Babeliales</taxon>
        <taxon>Candidatus Chromulinivoraceae</taxon>
        <taxon>Candidatus Chromulinivorax</taxon>
    </lineage>
</organism>
<dbReference type="GO" id="GO:0005737">
    <property type="term" value="C:cytoplasm"/>
    <property type="evidence" value="ECO:0007669"/>
    <property type="project" value="UniProtKB-SubCell"/>
</dbReference>
<dbReference type="KEGG" id="cdes:C0J27_04270"/>